<evidence type="ECO:0000313" key="4">
    <source>
        <dbReference type="EMBL" id="PTQ56358.1"/>
    </source>
</evidence>
<comment type="similarity">
    <text evidence="1">Belongs to the protein kinase superfamily. ADCK protein kinase family.</text>
</comment>
<dbReference type="EMBL" id="PEBX01000031">
    <property type="protein sequence ID" value="PTQ56358.1"/>
    <property type="molecule type" value="Genomic_DNA"/>
</dbReference>
<comment type="caution">
    <text evidence="4">The sequence shown here is derived from an EMBL/GenBank/DDBJ whole genome shotgun (WGS) entry which is preliminary data.</text>
</comment>
<dbReference type="InterPro" id="IPR050154">
    <property type="entry name" value="UbiB_kinase"/>
</dbReference>
<feature type="transmembrane region" description="Helical" evidence="2">
    <location>
        <begin position="526"/>
        <end position="548"/>
    </location>
</feature>
<dbReference type="CDD" id="cd05121">
    <property type="entry name" value="ABC1_ADCK3-like"/>
    <property type="match status" value="1"/>
</dbReference>
<protein>
    <submittedName>
        <fullName evidence="4">Ubiquinone biosynthesis monooxygenase UbiB</fullName>
    </submittedName>
</protein>
<feature type="transmembrane region" description="Helical" evidence="2">
    <location>
        <begin position="554"/>
        <end position="574"/>
    </location>
</feature>
<evidence type="ECO:0000256" key="2">
    <source>
        <dbReference type="SAM" id="Phobius"/>
    </source>
</evidence>
<keyword evidence="4" id="KW-0830">Ubiquinone</keyword>
<proteinExistence type="inferred from homology"/>
<dbReference type="Gene3D" id="1.10.510.10">
    <property type="entry name" value="Transferase(Phosphotransferase) domain 1"/>
    <property type="match status" value="1"/>
</dbReference>
<gene>
    <name evidence="4" type="ORF">BSOLF_0293</name>
</gene>
<keyword evidence="4" id="KW-0560">Oxidoreductase</keyword>
<evidence type="ECO:0000259" key="3">
    <source>
        <dbReference type="PROSITE" id="PS50011"/>
    </source>
</evidence>
<dbReference type="InterPro" id="IPR000719">
    <property type="entry name" value="Prot_kinase_dom"/>
</dbReference>
<dbReference type="Pfam" id="PF03109">
    <property type="entry name" value="ABC1"/>
    <property type="match status" value="1"/>
</dbReference>
<dbReference type="InterPro" id="IPR004147">
    <property type="entry name" value="ABC1_dom"/>
</dbReference>
<accession>A0A2R6Y0Z3</accession>
<keyword evidence="2" id="KW-1133">Transmembrane helix</keyword>
<dbReference type="InterPro" id="IPR011009">
    <property type="entry name" value="Kinase-like_dom_sf"/>
</dbReference>
<evidence type="ECO:0000313" key="5">
    <source>
        <dbReference type="Proteomes" id="UP000244338"/>
    </source>
</evidence>
<dbReference type="GO" id="GO:0004497">
    <property type="term" value="F:monooxygenase activity"/>
    <property type="evidence" value="ECO:0007669"/>
    <property type="project" value="UniProtKB-KW"/>
</dbReference>
<dbReference type="PANTHER" id="PTHR10566:SF113">
    <property type="entry name" value="PROTEIN ACTIVITY OF BC1 COMPLEX KINASE 7, CHLOROPLASTIC"/>
    <property type="match status" value="1"/>
</dbReference>
<dbReference type="GO" id="GO:0004672">
    <property type="term" value="F:protein kinase activity"/>
    <property type="evidence" value="ECO:0007669"/>
    <property type="project" value="InterPro"/>
</dbReference>
<sequence>MQAQRLEEERSRIHLPQGMKRKYLGEIEAIRRRITTGRRYREIIGTISKHGMLHFLKDRLWWNMLWRFRSEKEEEQLRVFGIRLRKLFEELGPTFIKLGQVLVTRQEFIPDAITAELAELLDEVPPLPFELIAVTIDEEVDEGLELFEWIDPEPLGSASLAQVYRAKLKDGRLCAVKVVRPGVDRLFHTDIKIIKRFARNLQSLFPPAIAASIDLIGLVQDYYSSAMNELDMRTEARTMEEHRKLAKEFETVHIPHIYFVSPHVLVMEFVDGWTLKDFPVDFLTFEERFERMIDLAHYYVKTFSEGYYHADPHGSNIMIDKHTKKAVILDWGMVGRMDAVHAEALFRMLLHIRLNQTEDATEAVLDFVSPTQFTDTVKFKDQLRSEFIYYVNSEQGSDYNWGHLLLQIILISMKNYCRIPNGLALWAKGFSAAEGTARWLCPEISFHTVVESADIQLLRRWLGRRFNYRANASFITEIGKLIHTFPRRFNKILEHLAWNDLRMVLETRISPDTHVTINKMVNRMTLGIISTGFFVGATILLSFGSVVFQQIPGIKLLAVGILWGSSGLALYVLWRMVRSNRA</sequence>
<name>A0A2R6Y0Z3_9BACL</name>
<dbReference type="AlphaFoldDB" id="A0A2R6Y0Z3"/>
<keyword evidence="2" id="KW-0472">Membrane</keyword>
<keyword evidence="4" id="KW-0503">Monooxygenase</keyword>
<evidence type="ECO:0000256" key="1">
    <source>
        <dbReference type="ARBA" id="ARBA00009670"/>
    </source>
</evidence>
<dbReference type="PROSITE" id="PS50011">
    <property type="entry name" value="PROTEIN_KINASE_DOM"/>
    <property type="match status" value="1"/>
</dbReference>
<dbReference type="Proteomes" id="UP000244338">
    <property type="component" value="Unassembled WGS sequence"/>
</dbReference>
<dbReference type="SUPFAM" id="SSF56112">
    <property type="entry name" value="Protein kinase-like (PK-like)"/>
    <property type="match status" value="1"/>
</dbReference>
<feature type="domain" description="Protein kinase" evidence="3">
    <location>
        <begin position="149"/>
        <end position="486"/>
    </location>
</feature>
<keyword evidence="2" id="KW-0812">Transmembrane</keyword>
<dbReference type="PANTHER" id="PTHR10566">
    <property type="entry name" value="CHAPERONE-ACTIVITY OF BC1 COMPLEX CABC1 -RELATED"/>
    <property type="match status" value="1"/>
</dbReference>
<reference evidence="5" key="1">
    <citation type="journal article" date="2018" name="Sci. Rep.">
        <title>Lignite coal burning seam in the remote Altai Mountains harbors a hydrogen-driven thermophilic microbial community.</title>
        <authorList>
            <person name="Kadnikov V.V."/>
            <person name="Mardanov A.V."/>
            <person name="Ivasenko D.A."/>
            <person name="Antsiferov D.V."/>
            <person name="Beletsky A.V."/>
            <person name="Karnachuk O.V."/>
            <person name="Ravin N.V."/>
        </authorList>
    </citation>
    <scope>NUCLEOTIDE SEQUENCE [LARGE SCALE GENOMIC DNA]</scope>
</reference>
<dbReference type="GO" id="GO:0005524">
    <property type="term" value="F:ATP binding"/>
    <property type="evidence" value="ECO:0007669"/>
    <property type="project" value="InterPro"/>
</dbReference>
<organism evidence="4 5">
    <name type="scientific">Candidatus Carbonibacillus altaicus</name>
    <dbReference type="NCBI Taxonomy" id="2163959"/>
    <lineage>
        <taxon>Bacteria</taxon>
        <taxon>Bacillati</taxon>
        <taxon>Bacillota</taxon>
        <taxon>Bacilli</taxon>
        <taxon>Bacillales</taxon>
        <taxon>Candidatus Carbonibacillus</taxon>
    </lineage>
</organism>